<dbReference type="NCBIfam" id="TIGR00668">
    <property type="entry name" value="apaH"/>
    <property type="match status" value="1"/>
</dbReference>
<dbReference type="SUPFAM" id="SSF56300">
    <property type="entry name" value="Metallo-dependent phosphatases"/>
    <property type="match status" value="1"/>
</dbReference>
<dbReference type="PIRSF" id="PIRSF000903">
    <property type="entry name" value="B5n-ttraPtase_sm"/>
    <property type="match status" value="1"/>
</dbReference>
<dbReference type="Proteomes" id="UP000240987">
    <property type="component" value="Unassembled WGS sequence"/>
</dbReference>
<dbReference type="InterPro" id="IPR004617">
    <property type="entry name" value="ApaH"/>
</dbReference>
<dbReference type="NCBIfam" id="NF001204">
    <property type="entry name" value="PRK00166.1"/>
    <property type="match status" value="1"/>
</dbReference>
<dbReference type="PANTHER" id="PTHR40942:SF4">
    <property type="entry name" value="CYTOCHROME C5"/>
    <property type="match status" value="1"/>
</dbReference>
<dbReference type="Pfam" id="PF00149">
    <property type="entry name" value="Metallophos"/>
    <property type="match status" value="1"/>
</dbReference>
<evidence type="ECO:0000259" key="6">
    <source>
        <dbReference type="Pfam" id="PF00149"/>
    </source>
</evidence>
<keyword evidence="8" id="KW-1185">Reference proteome</keyword>
<comment type="similarity">
    <text evidence="2 5">Belongs to the Ap4A hydrolase family.</text>
</comment>
<dbReference type="InterPro" id="IPR004843">
    <property type="entry name" value="Calcineurin-like_PHP"/>
</dbReference>
<dbReference type="EC" id="3.6.1.41" evidence="5"/>
<feature type="domain" description="Calcineurin-like phosphoesterase" evidence="6">
    <location>
        <begin position="4"/>
        <end position="151"/>
    </location>
</feature>
<evidence type="ECO:0000313" key="8">
    <source>
        <dbReference type="Proteomes" id="UP000240987"/>
    </source>
</evidence>
<reference evidence="7 8" key="1">
    <citation type="submission" date="2018-01" db="EMBL/GenBank/DDBJ databases">
        <title>Whole genome sequencing of Histamine producing bacteria.</title>
        <authorList>
            <person name="Butler K."/>
        </authorList>
    </citation>
    <scope>NUCLEOTIDE SEQUENCE [LARGE SCALE GENOMIC DNA]</scope>
    <source>
        <strain evidence="7 8">JCM 12947</strain>
    </source>
</reference>
<dbReference type="PANTHER" id="PTHR40942">
    <property type="match status" value="1"/>
</dbReference>
<accession>A0A2T3JGD1</accession>
<evidence type="ECO:0000256" key="2">
    <source>
        <dbReference type="ARBA" id="ARBA00005419"/>
    </source>
</evidence>
<gene>
    <name evidence="5" type="primary">apaH</name>
    <name evidence="7" type="ORF">C9J12_13745</name>
</gene>
<organism evidence="7 8">
    <name type="scientific">Photobacterium frigidiphilum</name>
    <dbReference type="NCBI Taxonomy" id="264736"/>
    <lineage>
        <taxon>Bacteria</taxon>
        <taxon>Pseudomonadati</taxon>
        <taxon>Pseudomonadota</taxon>
        <taxon>Gammaproteobacteria</taxon>
        <taxon>Vibrionales</taxon>
        <taxon>Vibrionaceae</taxon>
        <taxon>Photobacterium</taxon>
    </lineage>
</organism>
<comment type="caution">
    <text evidence="7">The sequence shown here is derived from an EMBL/GenBank/DDBJ whole genome shotgun (WGS) entry which is preliminary data.</text>
</comment>
<dbReference type="InterPro" id="IPR029052">
    <property type="entry name" value="Metallo-depent_PP-like"/>
</dbReference>
<evidence type="ECO:0000256" key="4">
    <source>
        <dbReference type="ARBA" id="ARBA00049417"/>
    </source>
</evidence>
<evidence type="ECO:0000313" key="7">
    <source>
        <dbReference type="EMBL" id="PSU47906.1"/>
    </source>
</evidence>
<dbReference type="OrthoDB" id="9807890at2"/>
<dbReference type="GO" id="GO:0008803">
    <property type="term" value="F:bis(5'-nucleosyl)-tetraphosphatase (symmetrical) activity"/>
    <property type="evidence" value="ECO:0007669"/>
    <property type="project" value="UniProtKB-UniRule"/>
</dbReference>
<evidence type="ECO:0000256" key="3">
    <source>
        <dbReference type="ARBA" id="ARBA00022801"/>
    </source>
</evidence>
<comment type="function">
    <text evidence="1 5">Hydrolyzes diadenosine 5',5'''-P1,P4-tetraphosphate to yield ADP.</text>
</comment>
<sequence>MATYLVGDIQGCLDDLLYLLEQAKFNPKHDELWLAGDLVARGPKSLETLRFVKGLGRSATIVLGNHDLHLLATANGITKPKKKDKIQAILDAPDSEELLEWLRKQPLFANHPTLPFAMSHAGIPPQWNLLQTQQYAREVEVCLQSDDYLWLLKKMYGSGPDFWSNELIGIERYRFTINALTRMRFCYPDGRLDMACKLSPNDPDVGELVPWFDLPRHQVLAKKIIFGHWAALCGHEDEKVIGLDTGCVWGNSMTLLRWEDNARFEKACPAHAG</sequence>
<dbReference type="EMBL" id="PYMJ01000012">
    <property type="protein sequence ID" value="PSU47906.1"/>
    <property type="molecule type" value="Genomic_DNA"/>
</dbReference>
<evidence type="ECO:0000256" key="5">
    <source>
        <dbReference type="HAMAP-Rule" id="MF_00199"/>
    </source>
</evidence>
<dbReference type="RefSeq" id="WP_107243240.1">
    <property type="nucleotide sequence ID" value="NZ_PYMJ01000012.1"/>
</dbReference>
<keyword evidence="3 5" id="KW-0378">Hydrolase</keyword>
<name>A0A2T3JGD1_9GAMM</name>
<evidence type="ECO:0000256" key="1">
    <source>
        <dbReference type="ARBA" id="ARBA00003413"/>
    </source>
</evidence>
<dbReference type="CDD" id="cd07422">
    <property type="entry name" value="MPP_ApaH"/>
    <property type="match status" value="1"/>
</dbReference>
<dbReference type="Gene3D" id="3.60.21.10">
    <property type="match status" value="1"/>
</dbReference>
<protein>
    <recommendedName>
        <fullName evidence="5">Bis(5'-nucleosyl)-tetraphosphatase, symmetrical</fullName>
        <ecNumber evidence="5">3.6.1.41</ecNumber>
    </recommendedName>
    <alternativeName>
        <fullName evidence="5">Ap4A hydrolase</fullName>
    </alternativeName>
    <alternativeName>
        <fullName evidence="5">Diadenosine 5',5'''-P1,P4-tetraphosphate pyrophosphohydrolase</fullName>
    </alternativeName>
    <alternativeName>
        <fullName evidence="5">Diadenosine tetraphosphatase</fullName>
    </alternativeName>
</protein>
<comment type="catalytic activity">
    <reaction evidence="4 5">
        <text>P(1),P(4)-bis(5'-adenosyl) tetraphosphate + H2O = 2 ADP + 2 H(+)</text>
        <dbReference type="Rhea" id="RHEA:24252"/>
        <dbReference type="ChEBI" id="CHEBI:15377"/>
        <dbReference type="ChEBI" id="CHEBI:15378"/>
        <dbReference type="ChEBI" id="CHEBI:58141"/>
        <dbReference type="ChEBI" id="CHEBI:456216"/>
        <dbReference type="EC" id="3.6.1.41"/>
    </reaction>
</comment>
<proteinExistence type="inferred from homology"/>
<dbReference type="AlphaFoldDB" id="A0A2T3JGD1"/>
<dbReference type="HAMAP" id="MF_00199">
    <property type="entry name" value="ApaH"/>
    <property type="match status" value="1"/>
</dbReference>